<reference evidence="1" key="1">
    <citation type="submission" date="2022-10" db="EMBL/GenBank/DDBJ databases">
        <title>Tapping the CABI collections for fungal endophytes: first genome assemblies for Collariella, Neodidymelliopsis, Ascochyta clinopodiicola, Didymella pomorum, Didymosphaeria variabile, Neocosmospora piperis and Neocucurbitaria cava.</title>
        <authorList>
            <person name="Hill R."/>
        </authorList>
    </citation>
    <scope>NUCLEOTIDE SEQUENCE</scope>
    <source>
        <strain evidence="1">IMI 356815</strain>
    </source>
</reference>
<accession>A0A9W8XSD5</accession>
<organism evidence="1 2">
    <name type="scientific">Didymosphaeria variabile</name>
    <dbReference type="NCBI Taxonomy" id="1932322"/>
    <lineage>
        <taxon>Eukaryota</taxon>
        <taxon>Fungi</taxon>
        <taxon>Dikarya</taxon>
        <taxon>Ascomycota</taxon>
        <taxon>Pezizomycotina</taxon>
        <taxon>Dothideomycetes</taxon>
        <taxon>Pleosporomycetidae</taxon>
        <taxon>Pleosporales</taxon>
        <taxon>Massarineae</taxon>
        <taxon>Didymosphaeriaceae</taxon>
        <taxon>Didymosphaeria</taxon>
    </lineage>
</organism>
<dbReference type="RefSeq" id="XP_056074127.1">
    <property type="nucleotide sequence ID" value="XM_056210654.1"/>
</dbReference>
<evidence type="ECO:0000313" key="1">
    <source>
        <dbReference type="EMBL" id="KAJ4357268.1"/>
    </source>
</evidence>
<dbReference type="Proteomes" id="UP001140513">
    <property type="component" value="Unassembled WGS sequence"/>
</dbReference>
<dbReference type="AlphaFoldDB" id="A0A9W8XSD5"/>
<dbReference type="GeneID" id="80905373"/>
<comment type="caution">
    <text evidence="1">The sequence shown here is derived from an EMBL/GenBank/DDBJ whole genome shotgun (WGS) entry which is preliminary data.</text>
</comment>
<proteinExistence type="predicted"/>
<protein>
    <submittedName>
        <fullName evidence="1">Uncharacterized protein</fullName>
    </submittedName>
</protein>
<dbReference type="OrthoDB" id="3763466at2759"/>
<dbReference type="EMBL" id="JAPEUX010000002">
    <property type="protein sequence ID" value="KAJ4357268.1"/>
    <property type="molecule type" value="Genomic_DNA"/>
</dbReference>
<keyword evidence="2" id="KW-1185">Reference proteome</keyword>
<gene>
    <name evidence="1" type="ORF">N0V89_001843</name>
</gene>
<sequence length="335" mass="38816">MQNAASTPLFAPSYKKRDIEDGLYVFSAHSKAIRAAKVETLLLTRRMQSSLPRELRDLVWDHYWDFGDAPEQKMAEKFIAVADNLHNKWRRCEGFDTCVALEYQEPQCRLCPGIPTALLPLFVGPDTAFEAAERMYKYMVLSVDDIVDLPRHLYIDTFQLGVNAATSIRRIQMCTKTSTIRSEAAKGRLSFKKLRDISRTFEALLHLRNRSNLSVSLAIKGTGSALDLEMILDAFSHVYQPLRHSACSFEITAYVPIQTACLILFQDDQSLYEWLNVGDFWDMPLDVWRERHQLEDRMISQTVFMGHEEQFQQYPPLQYLGRGGHLYRDWTYYGY</sequence>
<name>A0A9W8XSD5_9PLEO</name>
<evidence type="ECO:0000313" key="2">
    <source>
        <dbReference type="Proteomes" id="UP001140513"/>
    </source>
</evidence>